<keyword evidence="3" id="KW-1015">Disulfide bond</keyword>
<dbReference type="InterPro" id="IPR023346">
    <property type="entry name" value="Lysozyme-like_dom_sf"/>
</dbReference>
<dbReference type="Pfam" id="PF18896">
    <property type="entry name" value="SLT_3"/>
    <property type="match status" value="1"/>
</dbReference>
<evidence type="ECO:0000256" key="3">
    <source>
        <dbReference type="ARBA" id="ARBA00023157"/>
    </source>
</evidence>
<evidence type="ECO:0000259" key="5">
    <source>
        <dbReference type="Pfam" id="PF18896"/>
    </source>
</evidence>
<dbReference type="PANTHER" id="PTHR11407">
    <property type="entry name" value="LYSOZYME C"/>
    <property type="match status" value="1"/>
</dbReference>
<dbReference type="Proteomes" id="UP000663854">
    <property type="component" value="Unassembled WGS sequence"/>
</dbReference>
<dbReference type="EMBL" id="CAJNOL010000948">
    <property type="protein sequence ID" value="CAF1246833.1"/>
    <property type="molecule type" value="Genomic_DNA"/>
</dbReference>
<evidence type="ECO:0000313" key="6">
    <source>
        <dbReference type="EMBL" id="CAF1067586.1"/>
    </source>
</evidence>
<dbReference type="Gene3D" id="1.10.530.10">
    <property type="match status" value="1"/>
</dbReference>
<keyword evidence="2" id="KW-0081">Bacteriolytic enzyme</keyword>
<feature type="domain" description="Transglycosylase SLT" evidence="5">
    <location>
        <begin position="44"/>
        <end position="97"/>
    </location>
</feature>
<dbReference type="PANTHER" id="PTHR11407:SF63">
    <property type="entry name" value="LYSOZYME C"/>
    <property type="match status" value="1"/>
</dbReference>
<dbReference type="EC" id="3.2.1.17" evidence="1"/>
<organism evidence="7 8">
    <name type="scientific">Rotaria sordida</name>
    <dbReference type="NCBI Taxonomy" id="392033"/>
    <lineage>
        <taxon>Eukaryota</taxon>
        <taxon>Metazoa</taxon>
        <taxon>Spiralia</taxon>
        <taxon>Gnathifera</taxon>
        <taxon>Rotifera</taxon>
        <taxon>Eurotatoria</taxon>
        <taxon>Bdelloidea</taxon>
        <taxon>Philodinida</taxon>
        <taxon>Philodinidae</taxon>
        <taxon>Rotaria</taxon>
    </lineage>
</organism>
<dbReference type="GO" id="GO:0003796">
    <property type="term" value="F:lysozyme activity"/>
    <property type="evidence" value="ECO:0007669"/>
    <property type="project" value="UniProtKB-EC"/>
</dbReference>
<dbReference type="InterPro" id="IPR001916">
    <property type="entry name" value="Glyco_hydro_22"/>
</dbReference>
<sequence>MKMLANLNIPVRTVLLLIIVSSSIGSIPQCGSNPNCCRTVATLRNAGFVGSQVNIMTAIAYYESTWGTRNGPKTNKDGSTDNGLFQVNSYLWCSASGQQNDCCCPRTYEKCRRNSTLRTCSCGCNISCSQALTNDASNTQCAKTVLSLSKQGYKAWAAYNSCAAECDSYDAWKGACSSGNCCSALFPDSVCCPKADPNKHGCCPSTHPVCCPAPYQDKCCPSEYPICCGTHYCCQRSSHDAPFIQATSKVAASPKILP</sequence>
<name>A0A814ZL27_9BILA</name>
<keyword evidence="2" id="KW-0929">Antimicrobial</keyword>
<proteinExistence type="predicted"/>
<dbReference type="EMBL" id="CAJNOH010000530">
    <property type="protein sequence ID" value="CAF1067586.1"/>
    <property type="molecule type" value="Genomic_DNA"/>
</dbReference>
<keyword evidence="8" id="KW-1185">Reference proteome</keyword>
<dbReference type="SUPFAM" id="SSF53955">
    <property type="entry name" value="Lysozyme-like"/>
    <property type="match status" value="1"/>
</dbReference>
<keyword evidence="4" id="KW-0732">Signal</keyword>
<evidence type="ECO:0000256" key="4">
    <source>
        <dbReference type="SAM" id="SignalP"/>
    </source>
</evidence>
<evidence type="ECO:0000313" key="8">
    <source>
        <dbReference type="Proteomes" id="UP000663870"/>
    </source>
</evidence>
<gene>
    <name evidence="7" type="ORF">JXQ802_LOCUS26759</name>
    <name evidence="6" type="ORF">PYM288_LOCUS17981</name>
</gene>
<dbReference type="Proteomes" id="UP000663870">
    <property type="component" value="Unassembled WGS sequence"/>
</dbReference>
<evidence type="ECO:0000313" key="7">
    <source>
        <dbReference type="EMBL" id="CAF1246833.1"/>
    </source>
</evidence>
<evidence type="ECO:0000256" key="1">
    <source>
        <dbReference type="ARBA" id="ARBA00012732"/>
    </source>
</evidence>
<protein>
    <recommendedName>
        <fullName evidence="1">lysozyme</fullName>
        <ecNumber evidence="1">3.2.1.17</ecNumber>
    </recommendedName>
</protein>
<feature type="chain" id="PRO_5035685936" description="lysozyme" evidence="4">
    <location>
        <begin position="26"/>
        <end position="258"/>
    </location>
</feature>
<dbReference type="GO" id="GO:0042742">
    <property type="term" value="P:defense response to bacterium"/>
    <property type="evidence" value="ECO:0007669"/>
    <property type="project" value="UniProtKB-KW"/>
</dbReference>
<dbReference type="AlphaFoldDB" id="A0A814ZL27"/>
<accession>A0A814ZL27</accession>
<dbReference type="PROSITE" id="PS51348">
    <property type="entry name" value="GLYCOSYL_HYDROL_F22_2"/>
    <property type="match status" value="1"/>
</dbReference>
<evidence type="ECO:0000256" key="2">
    <source>
        <dbReference type="ARBA" id="ARBA00022638"/>
    </source>
</evidence>
<dbReference type="SMART" id="SM00263">
    <property type="entry name" value="LYZ1"/>
    <property type="match status" value="1"/>
</dbReference>
<dbReference type="InterPro" id="IPR043992">
    <property type="entry name" value="SLT_3"/>
</dbReference>
<reference evidence="7" key="1">
    <citation type="submission" date="2021-02" db="EMBL/GenBank/DDBJ databases">
        <authorList>
            <person name="Nowell W R."/>
        </authorList>
    </citation>
    <scope>NUCLEOTIDE SEQUENCE</scope>
</reference>
<feature type="signal peptide" evidence="4">
    <location>
        <begin position="1"/>
        <end position="25"/>
    </location>
</feature>
<dbReference type="GO" id="GO:0031640">
    <property type="term" value="P:killing of cells of another organism"/>
    <property type="evidence" value="ECO:0007669"/>
    <property type="project" value="UniProtKB-KW"/>
</dbReference>
<comment type="caution">
    <text evidence="7">The sequence shown here is derived from an EMBL/GenBank/DDBJ whole genome shotgun (WGS) entry which is preliminary data.</text>
</comment>